<keyword evidence="2" id="KW-1185">Reference proteome</keyword>
<organism evidence="1 2">
    <name type="scientific">Lentinula aff. lateritia</name>
    <dbReference type="NCBI Taxonomy" id="2804960"/>
    <lineage>
        <taxon>Eukaryota</taxon>
        <taxon>Fungi</taxon>
        <taxon>Dikarya</taxon>
        <taxon>Basidiomycota</taxon>
        <taxon>Agaricomycotina</taxon>
        <taxon>Agaricomycetes</taxon>
        <taxon>Agaricomycetidae</taxon>
        <taxon>Agaricales</taxon>
        <taxon>Marasmiineae</taxon>
        <taxon>Omphalotaceae</taxon>
        <taxon>Lentinula</taxon>
    </lineage>
</organism>
<name>A0ACC1TN40_9AGAR</name>
<comment type="caution">
    <text evidence="1">The sequence shown here is derived from an EMBL/GenBank/DDBJ whole genome shotgun (WGS) entry which is preliminary data.</text>
</comment>
<reference evidence="1" key="1">
    <citation type="submission" date="2022-09" db="EMBL/GenBank/DDBJ databases">
        <title>A Global Phylogenomic Analysis of the Shiitake Genus Lentinula.</title>
        <authorList>
            <consortium name="DOE Joint Genome Institute"/>
            <person name="Sierra-Patev S."/>
            <person name="Min B."/>
            <person name="Naranjo-Ortiz M."/>
            <person name="Looney B."/>
            <person name="Konkel Z."/>
            <person name="Slot J.C."/>
            <person name="Sakamoto Y."/>
            <person name="Steenwyk J.L."/>
            <person name="Rokas A."/>
            <person name="Carro J."/>
            <person name="Camarero S."/>
            <person name="Ferreira P."/>
            <person name="Molpeceres G."/>
            <person name="Ruiz-Duenas F.J."/>
            <person name="Serrano A."/>
            <person name="Henrissat B."/>
            <person name="Drula E."/>
            <person name="Hughes K.W."/>
            <person name="Mata J.L."/>
            <person name="Ishikawa N.K."/>
            <person name="Vargas-Isla R."/>
            <person name="Ushijima S."/>
            <person name="Smith C.A."/>
            <person name="Ahrendt S."/>
            <person name="Andreopoulos W."/>
            <person name="He G."/>
            <person name="Labutti K."/>
            <person name="Lipzen A."/>
            <person name="Ng V."/>
            <person name="Riley R."/>
            <person name="Sandor L."/>
            <person name="Barry K."/>
            <person name="Martinez A.T."/>
            <person name="Xiao Y."/>
            <person name="Gibbons J.G."/>
            <person name="Terashima K."/>
            <person name="Grigoriev I.V."/>
            <person name="Hibbett D.S."/>
        </authorList>
    </citation>
    <scope>NUCLEOTIDE SEQUENCE</scope>
    <source>
        <strain evidence="1">TMI1499</strain>
    </source>
</reference>
<evidence type="ECO:0000313" key="2">
    <source>
        <dbReference type="Proteomes" id="UP001163835"/>
    </source>
</evidence>
<protein>
    <submittedName>
        <fullName evidence="1">Uncharacterized protein</fullName>
    </submittedName>
</protein>
<evidence type="ECO:0000313" key="1">
    <source>
        <dbReference type="EMBL" id="KAJ3806127.1"/>
    </source>
</evidence>
<proteinExistence type="predicted"/>
<gene>
    <name evidence="1" type="ORF">F5876DRAFT_69213</name>
</gene>
<sequence length="430" mass="48073">MPSATSSVIPLPTLGCSLPPAGYNPTKPINDQFAVYDPDMVSCEFYAEQLHFNFTDKMLLATFDIDKQEYVSWTGSDVGLHRIMARLQSGALSPVYCHHVLNGLRPKSWYTFKIIGRASNDSNVDKSVTGYLVSETHKQELQAAQFMEQVDDFLEEKSIEKELEDSDFMALGNGLLATEDTTFNTDNLCYSHTDLLHALPQEGEDPDWHSAPNGCPLFSMTPGASKAATTPSPSRGKTRAWYTEEQAMARKNTDSDLMSTIVEAAELGTYHEEPYLHPAFSVQSISHTPDALKQFHGVGASQLAWRQMGYSRGSTVGTLILLFNGVVGITLEQFAELRKRFHKFPNLRRVFDSLPDIPVRKWPAGTTPVWEDIVNTPVGLAWLTWNSPAGITHDTWVHLITAWRQCKTCGLVRSFEGHARHLQEDKKCMT</sequence>
<dbReference type="EMBL" id="MU795472">
    <property type="protein sequence ID" value="KAJ3806127.1"/>
    <property type="molecule type" value="Genomic_DNA"/>
</dbReference>
<accession>A0ACC1TN40</accession>
<dbReference type="Proteomes" id="UP001163835">
    <property type="component" value="Unassembled WGS sequence"/>
</dbReference>